<evidence type="ECO:0000313" key="1">
    <source>
        <dbReference type="EMBL" id="SME89478.1"/>
    </source>
</evidence>
<dbReference type="AlphaFoldDB" id="A0A1X7C4K2"/>
<dbReference type="STRING" id="1519643.SAMN06295933_0308"/>
<accession>A0A1X7C4K2</accession>
<dbReference type="OrthoDB" id="6052886at2"/>
<name>A0A1X7C4K2_9BACT</name>
<dbReference type="EMBL" id="FWZU01000001">
    <property type="protein sequence ID" value="SME89478.1"/>
    <property type="molecule type" value="Genomic_DNA"/>
</dbReference>
<protein>
    <submittedName>
        <fullName evidence="1">Uncharacterized protein</fullName>
    </submittedName>
</protein>
<evidence type="ECO:0000313" key="2">
    <source>
        <dbReference type="Proteomes" id="UP000192906"/>
    </source>
</evidence>
<reference evidence="2" key="1">
    <citation type="submission" date="2017-04" db="EMBL/GenBank/DDBJ databases">
        <authorList>
            <person name="Varghese N."/>
            <person name="Submissions S."/>
        </authorList>
    </citation>
    <scope>NUCLEOTIDE SEQUENCE [LARGE SCALE GENOMIC DNA]</scope>
    <source>
        <strain evidence="2">K3S</strain>
    </source>
</reference>
<gene>
    <name evidence="1" type="ORF">SAMN06295933_0308</name>
</gene>
<dbReference type="Proteomes" id="UP000192906">
    <property type="component" value="Unassembled WGS sequence"/>
</dbReference>
<sequence length="606" mass="64144">MDINSIREKFPQYKDVGDLELAQGFHKKFYSDMPFDDFAKKIGVNSDPIGAREKSTDWGRVGAQMIGGTVGGAIGLASPLPGGTYVGMGLGDAIAGQGYDLAKEYFFGGEGKSFQDRMTESAVDATTGALVPKAFDTAIDVARPVIKGMMGPIKNKLAGAGAKQLAQDYADLGVTPSAGAITGNKGIQATEQAFSQLPASARTMQEAATQTVDDTAKAANQLANQYGSILTPQGAGEQIKGAAENAVGRFKSRSRNLYDAVDEYFPKGEVVPIENTTSYLKEATNAFSDAPELGARFTKGLKDIGSRVAKDAPDGVLDFQTLKRLRTEVGTALGDKFNAVEDVNRAQLKQLYGALTNDLEAAAVAKGGNAHKAYALANRYYKQQMAHNIPTLEKVLQTKTDEAAFKLAISGAQDGGSRLAVLRRNFQPEEWDTVAGTVLGRLGKSSPGQQDIAGQAFSVNSFLTNWNKIAPESKQALFGGSRYSSLEPELDKLLRVVGSQKDVAAMANTSRTGQAIGTMATYMMPLTGFASGGVGGAVSGTAVALSPYAGAKLITNPNFVKWLTDGAKLAKVLPGSYQSQLAKLPIIAKLNPEIETEINDYLNSLK</sequence>
<organism evidence="1 2">
    <name type="scientific">Desulfovibrio gilichinskyi</name>
    <dbReference type="NCBI Taxonomy" id="1519643"/>
    <lineage>
        <taxon>Bacteria</taxon>
        <taxon>Pseudomonadati</taxon>
        <taxon>Thermodesulfobacteriota</taxon>
        <taxon>Desulfovibrionia</taxon>
        <taxon>Desulfovibrionales</taxon>
        <taxon>Desulfovibrionaceae</taxon>
        <taxon>Desulfovibrio</taxon>
    </lineage>
</organism>
<proteinExistence type="predicted"/>
<keyword evidence="2" id="KW-1185">Reference proteome</keyword>
<dbReference type="RefSeq" id="WP_085097294.1">
    <property type="nucleotide sequence ID" value="NZ_FWZU01000001.1"/>
</dbReference>